<dbReference type="InterPro" id="IPR027417">
    <property type="entry name" value="P-loop_NTPase"/>
</dbReference>
<accession>A0AA94FF69</accession>
<name>A0AA94FF69_9BACT</name>
<dbReference type="SUPFAM" id="SSF52540">
    <property type="entry name" value="P-loop containing nucleoside triphosphate hydrolases"/>
    <property type="match status" value="1"/>
</dbReference>
<sequence>MYINRYSFIFIINLYRNNLKECILSFVVYSIKGGVGKTTLSVQISQMVDYTYVTNDSHSSAHNLMPEEKGFLVSIDEYEQIPYDDKVVYDFGGFKDNRINEIVKQAHKIVIPTLTSIVDVQATMATLKDVLEINKNIIIVVNRTKNNNKAVELKEYLQEEITKIDSNVNIPIIFVRESSVLEDSLFDCEYVETKAGNNRFKRHIYRNAIEDMIELKKVLEK</sequence>
<dbReference type="AlphaFoldDB" id="A0AA94FF69"/>
<dbReference type="EMBL" id="NXII01000007">
    <property type="protein sequence ID" value="RXI41488.1"/>
    <property type="molecule type" value="Genomic_DNA"/>
</dbReference>
<gene>
    <name evidence="2" type="ORF">CP963_06885</name>
</gene>
<dbReference type="Pfam" id="PF01656">
    <property type="entry name" value="CbiA"/>
    <property type="match status" value="1"/>
</dbReference>
<protein>
    <recommendedName>
        <fullName evidence="1">CobQ/CobB/MinD/ParA nucleotide binding domain-containing protein</fullName>
    </recommendedName>
</protein>
<dbReference type="Proteomes" id="UP000290378">
    <property type="component" value="Unassembled WGS sequence"/>
</dbReference>
<dbReference type="InterPro" id="IPR002586">
    <property type="entry name" value="CobQ/CobB/MinD/ParA_Nub-bd_dom"/>
</dbReference>
<reference evidence="2 3" key="1">
    <citation type="submission" date="2017-09" db="EMBL/GenBank/DDBJ databases">
        <title>Genomics of the genus Arcobacter.</title>
        <authorList>
            <person name="Perez-Cataluna A."/>
            <person name="Figueras M.J."/>
            <person name="Salas-Masso N."/>
        </authorList>
    </citation>
    <scope>NUCLEOTIDE SEQUENCE [LARGE SCALE GENOMIC DNA]</scope>
    <source>
        <strain evidence="2 3">CECT 7834</strain>
    </source>
</reference>
<proteinExistence type="predicted"/>
<dbReference type="Gene3D" id="3.40.50.300">
    <property type="entry name" value="P-loop containing nucleotide triphosphate hydrolases"/>
    <property type="match status" value="1"/>
</dbReference>
<organism evidence="2 3">
    <name type="scientific">Arcobacter cloacae</name>
    <dbReference type="NCBI Taxonomy" id="1054034"/>
    <lineage>
        <taxon>Bacteria</taxon>
        <taxon>Pseudomonadati</taxon>
        <taxon>Campylobacterota</taxon>
        <taxon>Epsilonproteobacteria</taxon>
        <taxon>Campylobacterales</taxon>
        <taxon>Arcobacteraceae</taxon>
        <taxon>Arcobacter</taxon>
    </lineage>
</organism>
<keyword evidence="3" id="KW-1185">Reference proteome</keyword>
<evidence type="ECO:0000313" key="2">
    <source>
        <dbReference type="EMBL" id="RXI41488.1"/>
    </source>
</evidence>
<evidence type="ECO:0000259" key="1">
    <source>
        <dbReference type="Pfam" id="PF01656"/>
    </source>
</evidence>
<comment type="caution">
    <text evidence="2">The sequence shown here is derived from an EMBL/GenBank/DDBJ whole genome shotgun (WGS) entry which is preliminary data.</text>
</comment>
<evidence type="ECO:0000313" key="3">
    <source>
        <dbReference type="Proteomes" id="UP000290378"/>
    </source>
</evidence>
<feature type="domain" description="CobQ/CobB/MinD/ParA nucleotide binding" evidence="1">
    <location>
        <begin position="27"/>
        <end position="169"/>
    </location>
</feature>